<keyword evidence="5" id="KW-1185">Reference proteome</keyword>
<dbReference type="Proteomes" id="UP000003515">
    <property type="component" value="Unassembled WGS sequence"/>
</dbReference>
<sequence>MKYPAFEELNYETANELWDALSPTKSFFKEPYNIIYRGQADSAWSLIPSLLRNKESNPLLEFMGQPSKADELVFTEVRLLEEFASYCDNVGIRIPNDSMKFRKETLSSQVQDKYYIRPELWPNPELIELMALAQHHGVPTRLLDWTKQPYVAVYFAVSSAMANYKNWKSNTKLAIWVFNTELVNLYKNVNIVQVPGSTSHHVSAQSGLFTVHPHSGYRNEEFEITGLEYEFSTLPNSPLLKLTLSVDEALNLYRLCLKAGINGATIYPSADGAGKAVQDSINSWAIGE</sequence>
<dbReference type="eggNOG" id="ENOG5030JBE">
    <property type="taxonomic scope" value="Bacteria"/>
</dbReference>
<dbReference type="RefSeq" id="WP_004413616.1">
    <property type="nucleotide sequence ID" value="NZ_ACZV01000005.1"/>
</dbReference>
<feature type="domain" description="FRG" evidence="1">
    <location>
        <begin position="30"/>
        <end position="176"/>
    </location>
</feature>
<evidence type="ECO:0000313" key="4">
    <source>
        <dbReference type="Proteomes" id="UP000002817"/>
    </source>
</evidence>
<dbReference type="EMBL" id="ACZV01000005">
    <property type="protein sequence ID" value="EEX92062.1"/>
    <property type="molecule type" value="Genomic_DNA"/>
</dbReference>
<evidence type="ECO:0000313" key="3">
    <source>
        <dbReference type="EMBL" id="EGU47260.1"/>
    </source>
</evidence>
<dbReference type="InterPro" id="IPR014966">
    <property type="entry name" value="FRG-dom"/>
</dbReference>
<organism evidence="3 4">
    <name type="scientific">Vibrio orientalis CIP 102891 = ATCC 33934</name>
    <dbReference type="NCBI Taxonomy" id="675816"/>
    <lineage>
        <taxon>Bacteria</taxon>
        <taxon>Pseudomonadati</taxon>
        <taxon>Pseudomonadota</taxon>
        <taxon>Gammaproteobacteria</taxon>
        <taxon>Vibrionales</taxon>
        <taxon>Vibrionaceae</taxon>
        <taxon>Vibrio</taxon>
        <taxon>Vibrio oreintalis group</taxon>
    </lineage>
</organism>
<evidence type="ECO:0000259" key="1">
    <source>
        <dbReference type="SMART" id="SM00901"/>
    </source>
</evidence>
<evidence type="ECO:0000313" key="2">
    <source>
        <dbReference type="EMBL" id="EEX92062.1"/>
    </source>
</evidence>
<reference evidence="3" key="2">
    <citation type="submission" date="2011-08" db="EMBL/GenBank/DDBJ databases">
        <authorList>
            <person name="Hoffman M."/>
            <person name="Strain E.A."/>
            <person name="Brown E."/>
            <person name="Allard M.W."/>
        </authorList>
    </citation>
    <scope>NUCLEOTIDE SEQUENCE</scope>
    <source>
        <strain evidence="3">CIP 102891</strain>
    </source>
</reference>
<reference evidence="2 5" key="1">
    <citation type="submission" date="2009-10" db="EMBL/GenBank/DDBJ databases">
        <authorList>
            <consortium name="Los Alamos National Laboratory (LANL)"/>
            <consortium name="National Microbial Pathogen Data Resource (NMPDR)"/>
            <person name="Munk A.C."/>
            <person name="Chertkov O."/>
            <person name="Tapia R."/>
            <person name="Green L."/>
            <person name="Rogers Y."/>
            <person name="Detter J.C."/>
            <person name="Bruce D."/>
            <person name="Brettin T.S."/>
            <person name="Colwell R.R."/>
            <person name="Huq A."/>
            <person name="Grim C.J."/>
            <person name="Hasan N.A."/>
            <person name="Bartels D."/>
            <person name="Vonstein V."/>
        </authorList>
    </citation>
    <scope>NUCLEOTIDE SEQUENCE [LARGE SCALE GENOMIC DNA]</scope>
    <source>
        <strain evidence="2 5">CIP 102891</strain>
    </source>
</reference>
<dbReference type="AlphaFoldDB" id="C9QK67"/>
<dbReference type="EMBL" id="AFWH01000052">
    <property type="protein sequence ID" value="EGU47260.1"/>
    <property type="molecule type" value="Genomic_DNA"/>
</dbReference>
<dbReference type="Proteomes" id="UP000002817">
    <property type="component" value="Unassembled WGS sequence"/>
</dbReference>
<accession>C9QK67</accession>
<protein>
    <submittedName>
        <fullName evidence="3">FRG domain-containing protein</fullName>
    </submittedName>
</protein>
<dbReference type="PATRIC" id="fig|675816.5.peg.3481"/>
<comment type="caution">
    <text evidence="3">The sequence shown here is derived from an EMBL/GenBank/DDBJ whole genome shotgun (WGS) entry which is preliminary data.</text>
</comment>
<gene>
    <name evidence="2" type="ORF">VIA_002706</name>
    <name evidence="3" type="ORF">VIOR3934_02787</name>
</gene>
<evidence type="ECO:0000313" key="5">
    <source>
        <dbReference type="Proteomes" id="UP000003515"/>
    </source>
</evidence>
<name>C9QK67_VIBOR</name>
<proteinExistence type="predicted"/>
<reference evidence="3 4" key="3">
    <citation type="journal article" date="2012" name="Int. J. Syst. Evol. Microbiol.">
        <title>Vibrio caribbeanicus sp. nov., isolated from the marine sponge Scleritoderma cyanea.</title>
        <authorList>
            <person name="Hoffmann M."/>
            <person name="Monday S.R."/>
            <person name="Allard M.W."/>
            <person name="Strain E.A."/>
            <person name="Whittaker P."/>
            <person name="Naum M."/>
            <person name="McCarthy P.J."/>
            <person name="Lopez J.V."/>
            <person name="Fischer M."/>
            <person name="Brown E.W."/>
        </authorList>
    </citation>
    <scope>NUCLEOTIDE SEQUENCE [LARGE SCALE GENOMIC DNA]</scope>
    <source>
        <strain evidence="3">CIP 102891</strain>
        <strain evidence="4">CIP 102891 / ATCC 33934</strain>
    </source>
</reference>
<dbReference type="SMART" id="SM00901">
    <property type="entry name" value="FRG"/>
    <property type="match status" value="1"/>
</dbReference>
<dbReference type="Pfam" id="PF08867">
    <property type="entry name" value="FRG"/>
    <property type="match status" value="1"/>
</dbReference>
<dbReference type="OrthoDB" id="9816036at2"/>